<comment type="caution">
    <text evidence="1">The sequence shown here is derived from an EMBL/GenBank/DDBJ whole genome shotgun (WGS) entry which is preliminary data.</text>
</comment>
<protein>
    <submittedName>
        <fullName evidence="1">Uncharacterized protein</fullName>
    </submittedName>
</protein>
<evidence type="ECO:0000313" key="2">
    <source>
        <dbReference type="Proteomes" id="UP000178599"/>
    </source>
</evidence>
<organism evidence="1 2">
    <name type="scientific">Candidatus Liptonbacteria bacterium RIFOXYB1_FULL_36_10</name>
    <dbReference type="NCBI Taxonomy" id="1798654"/>
    <lineage>
        <taxon>Bacteria</taxon>
        <taxon>Candidatus Liptoniibacteriota</taxon>
    </lineage>
</organism>
<proteinExistence type="predicted"/>
<evidence type="ECO:0000313" key="1">
    <source>
        <dbReference type="EMBL" id="OGZ02528.1"/>
    </source>
</evidence>
<sequence length="78" mass="9254">MSFELTHFFLCLSCEHEEYFTEKIFNENPSWKKCPVCKGENTRIGLRKKSGRKNVSIKNKIDVKNGPWADLKTKFRRD</sequence>
<reference evidence="1 2" key="1">
    <citation type="journal article" date="2016" name="Nat. Commun.">
        <title>Thousands of microbial genomes shed light on interconnected biogeochemical processes in an aquifer system.</title>
        <authorList>
            <person name="Anantharaman K."/>
            <person name="Brown C.T."/>
            <person name="Hug L.A."/>
            <person name="Sharon I."/>
            <person name="Castelle C.J."/>
            <person name="Probst A.J."/>
            <person name="Thomas B.C."/>
            <person name="Singh A."/>
            <person name="Wilkins M.J."/>
            <person name="Karaoz U."/>
            <person name="Brodie E.L."/>
            <person name="Williams K.H."/>
            <person name="Hubbard S.S."/>
            <person name="Banfield J.F."/>
        </authorList>
    </citation>
    <scope>NUCLEOTIDE SEQUENCE [LARGE SCALE GENOMIC DNA]</scope>
</reference>
<dbReference type="AlphaFoldDB" id="A0A1G2CPZ9"/>
<accession>A0A1G2CPZ9</accession>
<name>A0A1G2CPZ9_9BACT</name>
<dbReference type="EMBL" id="MHLE01000029">
    <property type="protein sequence ID" value="OGZ02528.1"/>
    <property type="molecule type" value="Genomic_DNA"/>
</dbReference>
<gene>
    <name evidence="1" type="ORF">A2390_01300</name>
</gene>
<dbReference type="Proteomes" id="UP000178599">
    <property type="component" value="Unassembled WGS sequence"/>
</dbReference>